<gene>
    <name evidence="3" type="ORF">M9Y10_040277</name>
</gene>
<sequence>MIQLIDENMFEQILNEKERDISKSNYLSLFDPLSILNIFKKVPRSFEISTNNGSCFFNTQIIEDLSCTISEFLNTHPNETKYKLDIEDNKALKKLEEICLGNITSFDKKELIEFHNIANMLEIQNCPDYMRMETYERHIKKRVSINPDCEAFINGRLSKIVLNDFITTNKDSISYTYDYEDEYCEFQQICDFFNFEPISITTANLDFLKEISEDLQIDIILSRIKCIDQEQEKIVQRIDEEQKTVELINQLFEWLYKINELSVKTVKNSILSSEWCKSEENVQEMAAFILQVIKTNDLLHSNLFELLIQLDSENSEELKILLPFIKKKLLKTIDQTIYNCEFTYRLYYKGMITKEELFPKLTEIGQKQSVNLNLWFLPELIELGCFDERRFNNRDKSIISYYYPDRMNLYKKISDSFEPDDEITKALRIDDVDTFQSIISSKQIKDISLCFIPSNIFDSFIYDKISYLNYSAAFGSIKCFKYLMLNHSKIDSHTFYFSLCGGNFEVIKIVDNEKQNINDYNDKHKNSWGTRNRSGWGTKYKPNYGITQILMTLIENHKNELFDWVFEQKITNYKLIHDNLEKIISTSVSNGNAHVLVSIVEKGFNIFTFNKYINLKELAASTGFYHLLKFLHKIGGKINDNETSWKRNNSNYVSFGNLNIFKFYVDTNTSDALSSVLQNAIVNDQSKMYNYFFDQQSKKITTSIISSSFSKALEKDTDELFYYFIEKFKKVCPSVFEKFTWNLSLLGLACQYGQIKPFYTIINSIKEEKTQFFTSCLSKAASSNSMEICKYLIDNNYNINYDCLFQELANISKVSSEIISYLFNSSGLEFDKIMFLPLLLPAIKNHNKHFVEFLLERGIFYDECLIDAASACDLDIVNIILKHNSTPEFVNQGSEDGTALHQAVNKNSLEIFQRLMSIQSINPYLHDKNRKTPLMLATSQMNFPIIKAIISFSGQNIIFHRESIDCLIEGLIKSFTSYNYGYNSFSNYSSKIFSKDDIIETLEMISNIPNIEVIFDGKNQKLFPDACSRSNIDIKIVQFFINIKTIDINCYSLSNGETALTSAVKSQRIDILKLLINDPRTDVNITNTNHESALHLAVRKNSLGMVKLLFSVPSIKPYLYDRNKKTPLMIAVNQMDLPIINEFISFSGKEIIYNKESVDLLLESLIRAISGNQAQNNFYNNNNRKYTEDDVIQTLQMLLSIDGIQMIFDEKNQYNFLSICSRRDIKINLVQLFINFDKFDLNFYSPMNGNTPLITALKAERVDIAELLINDPRTNINMINFAHESALIIAAQKQFTSIVKLLINNKRFDPVKSRADYAFIISKDEISEILLSMNLFDVNCVNIDVQRTQRYGWGSSGSSSSAVYKKGETALIQAAKNANLTRFEQIIKHPTFDKNKSQLSKAIDVLLSLNNKEKIKDFLIILKDNNLFDDFLQNIESFHQLINNGNIDILKEIFEGGYGPFFVSDDMIQKLFLFTLKVTTYSPEIMSFLINYDKEHNKAIDFKKESFLTYIITENFFTKDRKKINKAIEDTVNLIVENGGDVNQPNKHNTYPLENAISNEDVALVHALLETHKVDFNVKSNNEFFLYSYSYRSRGWNRPKDEESRGMNTYLHMAAASRHSKILKMFIEMKAIDVNVKNRDGETPLIIACRCLLDRNVKILFTRDDLDFHCKNNQNEDVLQIVNQIGGKSEYIPDNQGNSNDSLTKEQYLNKLIDAINKIKYGRHHMSFSEQYDNYEEEEEEEENNNDEH</sequence>
<reference evidence="3 4" key="1">
    <citation type="submission" date="2024-04" db="EMBL/GenBank/DDBJ databases">
        <title>Tritrichomonas musculus Genome.</title>
        <authorList>
            <person name="Alves-Ferreira E."/>
            <person name="Grigg M."/>
            <person name="Lorenzi H."/>
            <person name="Galac M."/>
        </authorList>
    </citation>
    <scope>NUCLEOTIDE SEQUENCE [LARGE SCALE GENOMIC DNA]</scope>
    <source>
        <strain evidence="3 4">EAF2021</strain>
    </source>
</reference>
<accession>A0ABR2GPQ8</accession>
<evidence type="ECO:0000256" key="1">
    <source>
        <dbReference type="ARBA" id="ARBA00022737"/>
    </source>
</evidence>
<name>A0ABR2GPQ8_9EUKA</name>
<evidence type="ECO:0000313" key="3">
    <source>
        <dbReference type="EMBL" id="KAK8835899.1"/>
    </source>
</evidence>
<proteinExistence type="predicted"/>
<evidence type="ECO:0008006" key="5">
    <source>
        <dbReference type="Google" id="ProtNLM"/>
    </source>
</evidence>
<dbReference type="SMART" id="SM00248">
    <property type="entry name" value="ANK"/>
    <property type="match status" value="18"/>
</dbReference>
<protein>
    <recommendedName>
        <fullName evidence="5">DUF3447 domain-containing protein</fullName>
    </recommendedName>
</protein>
<organism evidence="3 4">
    <name type="scientific">Tritrichomonas musculus</name>
    <dbReference type="NCBI Taxonomy" id="1915356"/>
    <lineage>
        <taxon>Eukaryota</taxon>
        <taxon>Metamonada</taxon>
        <taxon>Parabasalia</taxon>
        <taxon>Tritrichomonadida</taxon>
        <taxon>Tritrichomonadidae</taxon>
        <taxon>Tritrichomonas</taxon>
    </lineage>
</organism>
<dbReference type="InterPro" id="IPR036770">
    <property type="entry name" value="Ankyrin_rpt-contain_sf"/>
</dbReference>
<evidence type="ECO:0000313" key="4">
    <source>
        <dbReference type="Proteomes" id="UP001470230"/>
    </source>
</evidence>
<dbReference type="InterPro" id="IPR002110">
    <property type="entry name" value="Ankyrin_rpt"/>
</dbReference>
<evidence type="ECO:0000256" key="2">
    <source>
        <dbReference type="ARBA" id="ARBA00023043"/>
    </source>
</evidence>
<dbReference type="PANTHER" id="PTHR24198">
    <property type="entry name" value="ANKYRIN REPEAT AND PROTEIN KINASE DOMAIN-CONTAINING PROTEIN"/>
    <property type="match status" value="1"/>
</dbReference>
<keyword evidence="2" id="KW-0040">ANK repeat</keyword>
<dbReference type="Proteomes" id="UP001470230">
    <property type="component" value="Unassembled WGS sequence"/>
</dbReference>
<dbReference type="Gene3D" id="1.25.40.20">
    <property type="entry name" value="Ankyrin repeat-containing domain"/>
    <property type="match status" value="5"/>
</dbReference>
<dbReference type="Pfam" id="PF13637">
    <property type="entry name" value="Ank_4"/>
    <property type="match status" value="1"/>
</dbReference>
<keyword evidence="4" id="KW-1185">Reference proteome</keyword>
<dbReference type="EMBL" id="JAPFFF010000072">
    <property type="protein sequence ID" value="KAK8835899.1"/>
    <property type="molecule type" value="Genomic_DNA"/>
</dbReference>
<keyword evidence="1" id="KW-0677">Repeat</keyword>
<dbReference type="PANTHER" id="PTHR24198:SF165">
    <property type="entry name" value="ANKYRIN REPEAT-CONTAINING PROTEIN-RELATED"/>
    <property type="match status" value="1"/>
</dbReference>
<comment type="caution">
    <text evidence="3">The sequence shown here is derived from an EMBL/GenBank/DDBJ whole genome shotgun (WGS) entry which is preliminary data.</text>
</comment>
<dbReference type="SUPFAM" id="SSF48403">
    <property type="entry name" value="Ankyrin repeat"/>
    <property type="match status" value="4"/>
</dbReference>
<dbReference type="Pfam" id="PF12796">
    <property type="entry name" value="Ank_2"/>
    <property type="match status" value="3"/>
</dbReference>